<keyword evidence="2" id="KW-1185">Reference proteome</keyword>
<accession>A0A165Q7G3</accession>
<dbReference type="AlphaFoldDB" id="A0A165Q7G3"/>
<name>A0A165Q7G3_EXIGL</name>
<protein>
    <submittedName>
        <fullName evidence="1">Uncharacterized protein</fullName>
    </submittedName>
</protein>
<dbReference type="Proteomes" id="UP000077266">
    <property type="component" value="Unassembled WGS sequence"/>
</dbReference>
<dbReference type="InParanoid" id="A0A165Q7G3"/>
<proteinExistence type="predicted"/>
<evidence type="ECO:0000313" key="2">
    <source>
        <dbReference type="Proteomes" id="UP000077266"/>
    </source>
</evidence>
<dbReference type="EMBL" id="KV425884">
    <property type="protein sequence ID" value="KZW03196.1"/>
    <property type="molecule type" value="Genomic_DNA"/>
</dbReference>
<organism evidence="1 2">
    <name type="scientific">Exidia glandulosa HHB12029</name>
    <dbReference type="NCBI Taxonomy" id="1314781"/>
    <lineage>
        <taxon>Eukaryota</taxon>
        <taxon>Fungi</taxon>
        <taxon>Dikarya</taxon>
        <taxon>Basidiomycota</taxon>
        <taxon>Agaricomycotina</taxon>
        <taxon>Agaricomycetes</taxon>
        <taxon>Auriculariales</taxon>
        <taxon>Exidiaceae</taxon>
        <taxon>Exidia</taxon>
    </lineage>
</organism>
<sequence length="233" mass="26487">MQNWSSSALGAAHQESSAKAGRSGWSAAAGGVVVRAGGRFAVVFRWLVLSWRQSVVLVALSRVLHWRRCLSMVEWRQRQLRRRRRRRRHLRRSTVTVGRVHELLSWRGRTRVVHRKPAIELPVVEAVLVLHSRLVRPWRTHRSPSSSCLVLSGLGGMWTSLANNGKMCIWAQRLSRPQGVQMEAECRCVDRRTGQMAVDGLLEIGGLFGPTLRRIVTLSGRRIARSVWLRIGR</sequence>
<gene>
    <name evidence="1" type="ORF">EXIGLDRAFT_242035</name>
</gene>
<evidence type="ECO:0000313" key="1">
    <source>
        <dbReference type="EMBL" id="KZW03196.1"/>
    </source>
</evidence>
<reference evidence="1 2" key="1">
    <citation type="journal article" date="2016" name="Mol. Biol. Evol.">
        <title>Comparative Genomics of Early-Diverging Mushroom-Forming Fungi Provides Insights into the Origins of Lignocellulose Decay Capabilities.</title>
        <authorList>
            <person name="Nagy L.G."/>
            <person name="Riley R."/>
            <person name="Tritt A."/>
            <person name="Adam C."/>
            <person name="Daum C."/>
            <person name="Floudas D."/>
            <person name="Sun H."/>
            <person name="Yadav J.S."/>
            <person name="Pangilinan J."/>
            <person name="Larsson K.H."/>
            <person name="Matsuura K."/>
            <person name="Barry K."/>
            <person name="Labutti K."/>
            <person name="Kuo R."/>
            <person name="Ohm R.A."/>
            <person name="Bhattacharya S.S."/>
            <person name="Shirouzu T."/>
            <person name="Yoshinaga Y."/>
            <person name="Martin F.M."/>
            <person name="Grigoriev I.V."/>
            <person name="Hibbett D.S."/>
        </authorList>
    </citation>
    <scope>NUCLEOTIDE SEQUENCE [LARGE SCALE GENOMIC DNA]</scope>
    <source>
        <strain evidence="1 2">HHB12029</strain>
    </source>
</reference>